<accession>A0A3N4KRS0</accession>
<feature type="compositionally biased region" description="Basic and acidic residues" evidence="8">
    <location>
        <begin position="16"/>
        <end position="47"/>
    </location>
</feature>
<dbReference type="GO" id="GO:0000981">
    <property type="term" value="F:DNA-binding transcription factor activity, RNA polymerase II-specific"/>
    <property type="evidence" value="ECO:0007669"/>
    <property type="project" value="InterPro"/>
</dbReference>
<dbReference type="InterPro" id="IPR036864">
    <property type="entry name" value="Zn2-C6_fun-type_DNA-bd_sf"/>
</dbReference>
<dbReference type="PANTHER" id="PTHR47782:SF8">
    <property type="entry name" value="ZN(II)2CYS6 TRANSCRIPTION FACTOR (EUROFUNG)"/>
    <property type="match status" value="1"/>
</dbReference>
<dbReference type="GO" id="GO:0006351">
    <property type="term" value="P:DNA-templated transcription"/>
    <property type="evidence" value="ECO:0007669"/>
    <property type="project" value="InterPro"/>
</dbReference>
<organism evidence="10 11">
    <name type="scientific">Morchella conica CCBAS932</name>
    <dbReference type="NCBI Taxonomy" id="1392247"/>
    <lineage>
        <taxon>Eukaryota</taxon>
        <taxon>Fungi</taxon>
        <taxon>Dikarya</taxon>
        <taxon>Ascomycota</taxon>
        <taxon>Pezizomycotina</taxon>
        <taxon>Pezizomycetes</taxon>
        <taxon>Pezizales</taxon>
        <taxon>Morchellaceae</taxon>
        <taxon>Morchella</taxon>
    </lineage>
</organism>
<dbReference type="GO" id="GO:0045944">
    <property type="term" value="P:positive regulation of transcription by RNA polymerase II"/>
    <property type="evidence" value="ECO:0007669"/>
    <property type="project" value="TreeGrafter"/>
</dbReference>
<evidence type="ECO:0000313" key="11">
    <source>
        <dbReference type="Proteomes" id="UP000277580"/>
    </source>
</evidence>
<dbReference type="AlphaFoldDB" id="A0A3N4KRS0"/>
<dbReference type="Gene3D" id="4.10.240.10">
    <property type="entry name" value="Zn(2)-C6 fungal-type DNA-binding domain"/>
    <property type="match status" value="1"/>
</dbReference>
<dbReference type="CDD" id="cd12148">
    <property type="entry name" value="fungal_TF_MHR"/>
    <property type="match status" value="1"/>
</dbReference>
<dbReference type="Proteomes" id="UP000277580">
    <property type="component" value="Unassembled WGS sequence"/>
</dbReference>
<dbReference type="PROSITE" id="PS50048">
    <property type="entry name" value="ZN2_CY6_FUNGAL_2"/>
    <property type="match status" value="1"/>
</dbReference>
<dbReference type="GO" id="GO:0043565">
    <property type="term" value="F:sequence-specific DNA binding"/>
    <property type="evidence" value="ECO:0007669"/>
    <property type="project" value="TreeGrafter"/>
</dbReference>
<dbReference type="InterPro" id="IPR007219">
    <property type="entry name" value="XnlR_reg_dom"/>
</dbReference>
<evidence type="ECO:0000256" key="4">
    <source>
        <dbReference type="ARBA" id="ARBA00023015"/>
    </source>
</evidence>
<reference evidence="10 11" key="1">
    <citation type="journal article" date="2018" name="Nat. Ecol. Evol.">
        <title>Pezizomycetes genomes reveal the molecular basis of ectomycorrhizal truffle lifestyle.</title>
        <authorList>
            <person name="Murat C."/>
            <person name="Payen T."/>
            <person name="Noel B."/>
            <person name="Kuo A."/>
            <person name="Morin E."/>
            <person name="Chen J."/>
            <person name="Kohler A."/>
            <person name="Krizsan K."/>
            <person name="Balestrini R."/>
            <person name="Da Silva C."/>
            <person name="Montanini B."/>
            <person name="Hainaut M."/>
            <person name="Levati E."/>
            <person name="Barry K.W."/>
            <person name="Belfiori B."/>
            <person name="Cichocki N."/>
            <person name="Clum A."/>
            <person name="Dockter R.B."/>
            <person name="Fauchery L."/>
            <person name="Guy J."/>
            <person name="Iotti M."/>
            <person name="Le Tacon F."/>
            <person name="Lindquist E.A."/>
            <person name="Lipzen A."/>
            <person name="Malagnac F."/>
            <person name="Mello A."/>
            <person name="Molinier V."/>
            <person name="Miyauchi S."/>
            <person name="Poulain J."/>
            <person name="Riccioni C."/>
            <person name="Rubini A."/>
            <person name="Sitrit Y."/>
            <person name="Splivallo R."/>
            <person name="Traeger S."/>
            <person name="Wang M."/>
            <person name="Zifcakova L."/>
            <person name="Wipf D."/>
            <person name="Zambonelli A."/>
            <person name="Paolocci F."/>
            <person name="Nowrousian M."/>
            <person name="Ottonello S."/>
            <person name="Baldrian P."/>
            <person name="Spatafora J.W."/>
            <person name="Henrissat B."/>
            <person name="Nagy L.G."/>
            <person name="Aury J.M."/>
            <person name="Wincker P."/>
            <person name="Grigoriev I.V."/>
            <person name="Bonfante P."/>
            <person name="Martin F.M."/>
        </authorList>
    </citation>
    <scope>NUCLEOTIDE SEQUENCE [LARGE SCALE GENOMIC DNA]</scope>
    <source>
        <strain evidence="10 11">CCBAS932</strain>
    </source>
</reference>
<evidence type="ECO:0000256" key="2">
    <source>
        <dbReference type="ARBA" id="ARBA00022723"/>
    </source>
</evidence>
<proteinExistence type="predicted"/>
<keyword evidence="2" id="KW-0479">Metal-binding</keyword>
<feature type="region of interest" description="Disordered" evidence="8">
    <location>
        <begin position="610"/>
        <end position="659"/>
    </location>
</feature>
<keyword evidence="6" id="KW-0804">Transcription</keyword>
<keyword evidence="7" id="KW-0539">Nucleus</keyword>
<evidence type="ECO:0000256" key="1">
    <source>
        <dbReference type="ARBA" id="ARBA00004123"/>
    </source>
</evidence>
<feature type="region of interest" description="Disordered" evidence="8">
    <location>
        <begin position="1"/>
        <end position="48"/>
    </location>
</feature>
<dbReference type="PROSITE" id="PS00463">
    <property type="entry name" value="ZN2_CY6_FUNGAL_1"/>
    <property type="match status" value="1"/>
</dbReference>
<dbReference type="CDD" id="cd14723">
    <property type="entry name" value="ZIP_Ppr1"/>
    <property type="match status" value="1"/>
</dbReference>
<evidence type="ECO:0000256" key="3">
    <source>
        <dbReference type="ARBA" id="ARBA00022833"/>
    </source>
</evidence>
<feature type="domain" description="Zn(2)-C6 fungal-type" evidence="9">
    <location>
        <begin position="57"/>
        <end position="87"/>
    </location>
</feature>
<keyword evidence="3" id="KW-0862">Zinc</keyword>
<sequence length="802" mass="91083">MEAKETNRTRKSPGARGREYRRSPTEARQSSDRDGNIENDSRGEASEPPKLYHTLTACTRCRTRKTRCDAGLPKCGPCERSGAHCEFFDSTKQKTIPRSYVVHLQAKVRALEEEIKMREALTLEVETPNIEDLVRGVAMVNFADYEHYKEPRYVGTSNGFTVTRLVLESAKRNLGSQTFKDLTTQHRRTFRHALRSSPDPENHYHSSVPATKLPNREITDKLVDRFCQKALYQLPVLHEPTFIQDVADVYSGSIDPYKNFQLKMVLAISMQRLSRQYATIADSYFLAGLEHLEEVLESMDHRTLQCLLVMAQYALVTPTRMAVYHIVGIAVRLCMQLGYHQERTIMLSENPLDCITKDMRRRFFWSLASMEYGLSHVLGRPSSFATADSFVDVGFYETVDDTCITVEGILPGPPSPKKLISMHFFRMRRLQAEIRQTLYQNPRENPKSDEDPWFHEMSAKLDNWRATCPQNDQGSGMSYDWFDHRYHLMRIFLFHPTPQIPQPSLEATILCYDSSVKGIHLQKKMFDEKTIEFTWVYLHQIYTATLTLIWALYNEGIRELHSKEEVESNFEISLSLLTVLAERWPGTEAAADLFDRLARAALQSYTTYQGKSPVSTHSSIPSHSTATSPSPQKESSPLHRHSSPYASSPSVQSVEETTPSPAASWAANYIGGSHLFENNPSRSASGAEVPQALQDMMFSPHQMYGLFGSGPGAGTRHGIPAFVGAWDPVNTFPQHTMAAQAINPLVEGSPIQQPDGSSHDHRVLNQQQQQSELMSILETEAMETLDDSRPWVPDYDEHLHFY</sequence>
<gene>
    <name evidence="10" type="ORF">P167DRAFT_535008</name>
</gene>
<keyword evidence="4" id="KW-0805">Transcription regulation</keyword>
<evidence type="ECO:0000259" key="9">
    <source>
        <dbReference type="PROSITE" id="PS50048"/>
    </source>
</evidence>
<feature type="compositionally biased region" description="Polar residues" evidence="8">
    <location>
        <begin position="610"/>
        <end position="635"/>
    </location>
</feature>
<dbReference type="PANTHER" id="PTHR47782">
    <property type="entry name" value="ZN(II)2CYS6 TRANSCRIPTION FACTOR (EUROFUNG)-RELATED"/>
    <property type="match status" value="1"/>
</dbReference>
<evidence type="ECO:0000256" key="7">
    <source>
        <dbReference type="ARBA" id="ARBA00023242"/>
    </source>
</evidence>
<dbReference type="Pfam" id="PF00172">
    <property type="entry name" value="Zn_clus"/>
    <property type="match status" value="1"/>
</dbReference>
<protein>
    <recommendedName>
        <fullName evidence="9">Zn(2)-C6 fungal-type domain-containing protein</fullName>
    </recommendedName>
</protein>
<keyword evidence="11" id="KW-1185">Reference proteome</keyword>
<evidence type="ECO:0000313" key="10">
    <source>
        <dbReference type="EMBL" id="RPB13304.1"/>
    </source>
</evidence>
<dbReference type="InterPro" id="IPR001138">
    <property type="entry name" value="Zn2Cys6_DnaBD"/>
</dbReference>
<dbReference type="STRING" id="1392247.A0A3N4KRS0"/>
<evidence type="ECO:0000256" key="8">
    <source>
        <dbReference type="SAM" id="MobiDB-lite"/>
    </source>
</evidence>
<dbReference type="EMBL" id="ML119123">
    <property type="protein sequence ID" value="RPB13304.1"/>
    <property type="molecule type" value="Genomic_DNA"/>
</dbReference>
<dbReference type="Pfam" id="PF04082">
    <property type="entry name" value="Fungal_trans"/>
    <property type="match status" value="1"/>
</dbReference>
<keyword evidence="5" id="KW-0238">DNA-binding</keyword>
<dbReference type="GO" id="GO:0005634">
    <property type="term" value="C:nucleus"/>
    <property type="evidence" value="ECO:0007669"/>
    <property type="project" value="UniProtKB-SubCell"/>
</dbReference>
<evidence type="ECO:0000256" key="5">
    <source>
        <dbReference type="ARBA" id="ARBA00023125"/>
    </source>
</evidence>
<dbReference type="InterPro" id="IPR052202">
    <property type="entry name" value="Yeast_MetPath_Reg"/>
</dbReference>
<dbReference type="GO" id="GO:0008270">
    <property type="term" value="F:zinc ion binding"/>
    <property type="evidence" value="ECO:0007669"/>
    <property type="project" value="InterPro"/>
</dbReference>
<comment type="subcellular location">
    <subcellularLocation>
        <location evidence="1">Nucleus</location>
    </subcellularLocation>
</comment>
<feature type="compositionally biased region" description="Low complexity" evidence="8">
    <location>
        <begin position="643"/>
        <end position="654"/>
    </location>
</feature>
<evidence type="ECO:0000256" key="6">
    <source>
        <dbReference type="ARBA" id="ARBA00023163"/>
    </source>
</evidence>
<dbReference type="SUPFAM" id="SSF57701">
    <property type="entry name" value="Zn2/Cys6 DNA-binding domain"/>
    <property type="match status" value="1"/>
</dbReference>
<dbReference type="CDD" id="cd00067">
    <property type="entry name" value="GAL4"/>
    <property type="match status" value="1"/>
</dbReference>
<name>A0A3N4KRS0_9PEZI</name>
<dbReference type="SMART" id="SM00906">
    <property type="entry name" value="Fungal_trans"/>
    <property type="match status" value="1"/>
</dbReference>
<dbReference type="SMART" id="SM00066">
    <property type="entry name" value="GAL4"/>
    <property type="match status" value="1"/>
</dbReference>
<dbReference type="InParanoid" id="A0A3N4KRS0"/>
<dbReference type="OrthoDB" id="5416384at2759"/>